<reference evidence="4" key="1">
    <citation type="journal article" date="2014" name="Insect Biochem. Mol. Biol.">
        <title>An insight into the sialome of the frog biting fly, Corethrella appendiculata.</title>
        <authorList>
            <person name="Ribeiro J.M.C."/>
            <person name="Chagas A.C."/>
            <person name="Pham V.M."/>
            <person name="Lounibos L.P."/>
            <person name="Calvo E."/>
        </authorList>
    </citation>
    <scope>NUCLEOTIDE SEQUENCE</scope>
    <source>
        <tissue evidence="4">Salivary glands</tissue>
    </source>
</reference>
<dbReference type="SUPFAM" id="SSF58113">
    <property type="entry name" value="Apolipoprotein A-I"/>
    <property type="match status" value="1"/>
</dbReference>
<dbReference type="InterPro" id="IPR007931">
    <property type="entry name" value="TsetseEP"/>
</dbReference>
<evidence type="ECO:0000256" key="1">
    <source>
        <dbReference type="SAM" id="Coils"/>
    </source>
</evidence>
<sequence length="254" mass="28707">MKLIICLLVAICCASQVQCGVRPLINWQAEPRFLFANPEIFEFSSERNLLEEIRNVLKKLAEQAVEFLKEIREKTDKLLADLLKELEDLVAQAQQTLKQYLDDIKNQFEDLIQNQIGPCVENVPSKFDQIAQQTQAEIQKCNDDANVRLEGVANNFQEHGETYQKIAGEINEIVQECLNKTSIVDEIRCGLDSIPDVLGKVKELLNDGKLLLEETTKELVSIATDTRGCVNDSLIQARLDMETVLKDVETCLAN</sequence>
<keyword evidence="1" id="KW-0175">Coiled coil</keyword>
<name>U5EPE0_9DIPT</name>
<dbReference type="Pfam" id="PF05267">
    <property type="entry name" value="DUF725"/>
    <property type="match status" value="1"/>
</dbReference>
<evidence type="ECO:0000313" key="4">
    <source>
        <dbReference type="EMBL" id="JAB55060.1"/>
    </source>
</evidence>
<dbReference type="Gene3D" id="1.20.120.20">
    <property type="entry name" value="Apolipoprotein"/>
    <property type="match status" value="1"/>
</dbReference>
<dbReference type="AlphaFoldDB" id="U5EPE0"/>
<proteinExistence type="evidence at transcript level"/>
<keyword evidence="2" id="KW-0732">Signal</keyword>
<feature type="signal peptide" evidence="2">
    <location>
        <begin position="1"/>
        <end position="19"/>
    </location>
</feature>
<evidence type="ECO:0000259" key="3">
    <source>
        <dbReference type="Pfam" id="PF05267"/>
    </source>
</evidence>
<feature type="coiled-coil region" evidence="1">
    <location>
        <begin position="43"/>
        <end position="110"/>
    </location>
</feature>
<dbReference type="EMBL" id="GANO01004811">
    <property type="protein sequence ID" value="JAB55060.1"/>
    <property type="molecule type" value="mRNA"/>
</dbReference>
<protein>
    <submittedName>
        <fullName evidence="4">Putative conserved secreted protein</fullName>
    </submittedName>
</protein>
<feature type="chain" id="PRO_5004659515" evidence="2">
    <location>
        <begin position="20"/>
        <end position="254"/>
    </location>
</feature>
<evidence type="ECO:0000256" key="2">
    <source>
        <dbReference type="SAM" id="SignalP"/>
    </source>
</evidence>
<feature type="domain" description="Protein TsetseEP" evidence="3">
    <location>
        <begin position="118"/>
        <end position="233"/>
    </location>
</feature>
<organism evidence="4">
    <name type="scientific">Corethrella appendiculata</name>
    <dbReference type="NCBI Taxonomy" id="1370023"/>
    <lineage>
        <taxon>Eukaryota</taxon>
        <taxon>Metazoa</taxon>
        <taxon>Ecdysozoa</taxon>
        <taxon>Arthropoda</taxon>
        <taxon>Hexapoda</taxon>
        <taxon>Insecta</taxon>
        <taxon>Pterygota</taxon>
        <taxon>Neoptera</taxon>
        <taxon>Endopterygota</taxon>
        <taxon>Diptera</taxon>
        <taxon>Nematocera</taxon>
        <taxon>Culicoidea</taxon>
        <taxon>Chaoboridae</taxon>
        <taxon>Corethrella</taxon>
    </lineage>
</organism>
<accession>U5EPE0</accession>